<name>A0A850QHT6_PHODD</name>
<feature type="signal peptide" evidence="1">
    <location>
        <begin position="1"/>
        <end position="20"/>
    </location>
</feature>
<dbReference type="EMBL" id="JABXOR010000167">
    <property type="protein sequence ID" value="NVO99116.1"/>
    <property type="molecule type" value="Genomic_DNA"/>
</dbReference>
<reference evidence="5 6" key="1">
    <citation type="submission" date="2020-06" db="EMBL/GenBank/DDBJ databases">
        <title>Photobacterium damselae subsp. damselae comparative genomics.</title>
        <authorList>
            <person name="Osorio C.R."/>
        </authorList>
    </citation>
    <scope>NUCLEOTIDE SEQUENCE [LARGE SCALE GENOMIC DNA]</scope>
    <source>
        <strain evidence="5 6">TW250/03</strain>
    </source>
</reference>
<feature type="chain" id="PRO_5032310883" evidence="1">
    <location>
        <begin position="21"/>
        <end position="792"/>
    </location>
</feature>
<feature type="domain" description="Ig-like" evidence="3">
    <location>
        <begin position="535"/>
        <end position="686"/>
    </location>
</feature>
<dbReference type="AlphaFoldDB" id="A0A850QHT6"/>
<dbReference type="InterPro" id="IPR022038">
    <property type="entry name" value="Ig-like_bact"/>
</dbReference>
<sequence>MKKKIIVGLITVLMPSLASAELMQFSFTDATAKSKVIDPKSLVSYLNATSPISYILSGGLDRKLQVEVKTANGLLIETLTSSIINIRDRITLSDGKEFYGKKLTSSKRLSDGNYSVTAKILSMDGKVVQSNSFNIVVDTVGPTIAGDFEHKVLAQAGGNINIFDYLEQREISISGISDSNSGLDRASFTARLEGTNTTNETPVLLDPDSGLASWLRPSPGVYRKLFYKNRATYDIAFKVVDKAGNVTEKHRTSDFNGLCGEKKIHSIFNPKTNKWDLYTPGMTIFSNPYKFRVSVPLAENINTSGSKFGYTFAVADSDDQYAYFQAEASIPRTYTYWEFTTTSGNCGSIHQDWINVKLAPDVHQAPAYKGMKMHIVEDNSWHSGDHITRNKPYTVDQFEILVEPRPYVQTAELGSTGSCDVPIDGSSCFIKGTEHAHIEGRGYIPYPLYIGSKDRKFWNHYSYSYEFWDLNAPVFQDIKQDNVHAEMVVYDADAVQDWRRSWWLPSEKYIYAYDLELKRKVSLKENAHNEPTYQHWWMSFDLTSLPEGRYRLDAFTKDVYGNSRTEVVNNEFVVDRTKPVIKLTAKDNPLDGQLHGLENLRISLSDTNKVDITKIRLMGGPTNDDVLLAWSNVSDNVYRAEYPRLFPNTDKQGMYKLEVTAKDSYGNETVYAESFVYYPANWLQVGRSKTLPSDITLLNRKDVPVATIKSNVLRTDSGAIAAGLQEVYFTLRSDSPYAVKFVGQTITPGETKVVNLDLGDSGKIDTFVMPASKAEGEANFMMDIPQLRSKYN</sequence>
<evidence type="ECO:0000313" key="5">
    <source>
        <dbReference type="EMBL" id="NVO99116.1"/>
    </source>
</evidence>
<gene>
    <name evidence="5" type="ORF">HWA77_02695</name>
</gene>
<dbReference type="Pfam" id="PF13752">
    <property type="entry name" value="DUF4165"/>
    <property type="match status" value="1"/>
</dbReference>
<feature type="domain" description="Ig-like" evidence="2">
    <location>
        <begin position="164"/>
        <end position="249"/>
    </location>
</feature>
<evidence type="ECO:0000313" key="6">
    <source>
        <dbReference type="Proteomes" id="UP000533429"/>
    </source>
</evidence>
<dbReference type="Proteomes" id="UP000533429">
    <property type="component" value="Unassembled WGS sequence"/>
</dbReference>
<dbReference type="Pfam" id="PF13750">
    <property type="entry name" value="Big_3_3"/>
    <property type="match status" value="1"/>
</dbReference>
<dbReference type="Pfam" id="PF12245">
    <property type="entry name" value="Big_3_2"/>
    <property type="match status" value="1"/>
</dbReference>
<comment type="caution">
    <text evidence="5">The sequence shown here is derived from an EMBL/GenBank/DDBJ whole genome shotgun (WGS) entry which is preliminary data.</text>
</comment>
<dbReference type="InterPro" id="IPR025429">
    <property type="entry name" value="DUF4165"/>
</dbReference>
<evidence type="ECO:0000259" key="4">
    <source>
        <dbReference type="Pfam" id="PF13752"/>
    </source>
</evidence>
<feature type="domain" description="DUF4165" evidence="4">
    <location>
        <begin position="18"/>
        <end position="139"/>
    </location>
</feature>
<proteinExistence type="predicted"/>
<accession>A0A850QHT6</accession>
<evidence type="ECO:0000256" key="1">
    <source>
        <dbReference type="SAM" id="SignalP"/>
    </source>
</evidence>
<protein>
    <submittedName>
        <fullName evidence="5">DUF4165 domain-containing protein</fullName>
    </submittedName>
</protein>
<keyword evidence="1" id="KW-0732">Signal</keyword>
<evidence type="ECO:0000259" key="3">
    <source>
        <dbReference type="Pfam" id="PF13750"/>
    </source>
</evidence>
<organism evidence="5 6">
    <name type="scientific">Photobacterium damselae subsp. damselae</name>
    <name type="common">Listonella damsela</name>
    <dbReference type="NCBI Taxonomy" id="85581"/>
    <lineage>
        <taxon>Bacteria</taxon>
        <taxon>Pseudomonadati</taxon>
        <taxon>Pseudomonadota</taxon>
        <taxon>Gammaproteobacteria</taxon>
        <taxon>Vibrionales</taxon>
        <taxon>Vibrionaceae</taxon>
        <taxon>Photobacterium</taxon>
    </lineage>
</organism>
<evidence type="ECO:0000259" key="2">
    <source>
        <dbReference type="Pfam" id="PF12245"/>
    </source>
</evidence>